<comment type="caution">
    <text evidence="1">The sequence shown here is derived from an EMBL/GenBank/DDBJ whole genome shotgun (WGS) entry which is preliminary data.</text>
</comment>
<reference evidence="1 2" key="1">
    <citation type="journal article" date="2022" name="DNA Res.">
        <title>Chromosomal-level genome assembly of the orchid tree Bauhinia variegata (Leguminosae; Cercidoideae) supports the allotetraploid origin hypothesis of Bauhinia.</title>
        <authorList>
            <person name="Zhong Y."/>
            <person name="Chen Y."/>
            <person name="Zheng D."/>
            <person name="Pang J."/>
            <person name="Liu Y."/>
            <person name="Luo S."/>
            <person name="Meng S."/>
            <person name="Qian L."/>
            <person name="Wei D."/>
            <person name="Dai S."/>
            <person name="Zhou R."/>
        </authorList>
    </citation>
    <scope>NUCLEOTIDE SEQUENCE [LARGE SCALE GENOMIC DNA]</scope>
    <source>
        <strain evidence="1">BV-YZ2020</strain>
    </source>
</reference>
<name>A0ACB9LB11_BAUVA</name>
<evidence type="ECO:0000313" key="1">
    <source>
        <dbReference type="EMBL" id="KAI4306755.1"/>
    </source>
</evidence>
<evidence type="ECO:0000313" key="2">
    <source>
        <dbReference type="Proteomes" id="UP000828941"/>
    </source>
</evidence>
<dbReference type="Proteomes" id="UP000828941">
    <property type="component" value="Chromosome 12"/>
</dbReference>
<accession>A0ACB9LB11</accession>
<organism evidence="1 2">
    <name type="scientific">Bauhinia variegata</name>
    <name type="common">Purple orchid tree</name>
    <name type="synonym">Phanera variegata</name>
    <dbReference type="NCBI Taxonomy" id="167791"/>
    <lineage>
        <taxon>Eukaryota</taxon>
        <taxon>Viridiplantae</taxon>
        <taxon>Streptophyta</taxon>
        <taxon>Embryophyta</taxon>
        <taxon>Tracheophyta</taxon>
        <taxon>Spermatophyta</taxon>
        <taxon>Magnoliopsida</taxon>
        <taxon>eudicotyledons</taxon>
        <taxon>Gunneridae</taxon>
        <taxon>Pentapetalae</taxon>
        <taxon>rosids</taxon>
        <taxon>fabids</taxon>
        <taxon>Fabales</taxon>
        <taxon>Fabaceae</taxon>
        <taxon>Cercidoideae</taxon>
        <taxon>Cercideae</taxon>
        <taxon>Bauhiniinae</taxon>
        <taxon>Bauhinia</taxon>
    </lineage>
</organism>
<proteinExistence type="predicted"/>
<gene>
    <name evidence="1" type="ORF">L6164_030006</name>
</gene>
<keyword evidence="2" id="KW-1185">Reference proteome</keyword>
<sequence>MIALIRESASLLISIEIILEGNQMPTSCRMKNGKWLNDQSVALTSSIVQLILKERRLITKSIRKLQLQSGQP</sequence>
<dbReference type="EMBL" id="CM039437">
    <property type="protein sequence ID" value="KAI4306755.1"/>
    <property type="molecule type" value="Genomic_DNA"/>
</dbReference>
<protein>
    <submittedName>
        <fullName evidence="1">Uncharacterized protein</fullName>
    </submittedName>
</protein>